<feature type="transmembrane region" description="Helical" evidence="2">
    <location>
        <begin position="482"/>
        <end position="505"/>
    </location>
</feature>
<evidence type="ECO:0000313" key="3">
    <source>
        <dbReference type="EMBL" id="BCR92605.1"/>
    </source>
</evidence>
<feature type="transmembrane region" description="Helical" evidence="2">
    <location>
        <begin position="265"/>
        <end position="283"/>
    </location>
</feature>
<dbReference type="AlphaFoldDB" id="A0A7R7VXM6"/>
<evidence type="ECO:0000313" key="4">
    <source>
        <dbReference type="Proteomes" id="UP000637239"/>
    </source>
</evidence>
<dbReference type="EMBL" id="AP024423">
    <property type="protein sequence ID" value="BCR92605.1"/>
    <property type="molecule type" value="Genomic_DNA"/>
</dbReference>
<keyword evidence="2" id="KW-0472">Membrane</keyword>
<accession>A0A7R7VXM6</accession>
<feature type="transmembrane region" description="Helical" evidence="2">
    <location>
        <begin position="458"/>
        <end position="475"/>
    </location>
</feature>
<feature type="transmembrane region" description="Helical" evidence="2">
    <location>
        <begin position="92"/>
        <end position="111"/>
    </location>
</feature>
<keyword evidence="4" id="KW-1185">Reference proteome</keyword>
<organism evidence="3 4">
    <name type="scientific">Aspergillus chevalieri</name>
    <name type="common">Eurotium chevalieri</name>
    <dbReference type="NCBI Taxonomy" id="182096"/>
    <lineage>
        <taxon>Eukaryota</taxon>
        <taxon>Fungi</taxon>
        <taxon>Dikarya</taxon>
        <taxon>Ascomycota</taxon>
        <taxon>Pezizomycotina</taxon>
        <taxon>Eurotiomycetes</taxon>
        <taxon>Eurotiomycetidae</taxon>
        <taxon>Eurotiales</taxon>
        <taxon>Aspergillaceae</taxon>
        <taxon>Aspergillus</taxon>
        <taxon>Aspergillus subgen. Aspergillus</taxon>
    </lineage>
</organism>
<gene>
    <name evidence="3" type="ORF">ACHE_80505S</name>
</gene>
<feature type="transmembrane region" description="Helical" evidence="2">
    <location>
        <begin position="413"/>
        <end position="438"/>
    </location>
</feature>
<proteinExistence type="predicted"/>
<keyword evidence="2" id="KW-0812">Transmembrane</keyword>
<feature type="transmembrane region" description="Helical" evidence="2">
    <location>
        <begin position="123"/>
        <end position="141"/>
    </location>
</feature>
<name>A0A7R7VXM6_ASPCH</name>
<feature type="transmembrane region" description="Helical" evidence="2">
    <location>
        <begin position="58"/>
        <end position="80"/>
    </location>
</feature>
<feature type="transmembrane region" description="Helical" evidence="2">
    <location>
        <begin position="304"/>
        <end position="326"/>
    </location>
</feature>
<protein>
    <submittedName>
        <fullName evidence="3">Uncharacterized protein</fullName>
    </submittedName>
</protein>
<reference evidence="3" key="1">
    <citation type="submission" date="2021-01" db="EMBL/GenBank/DDBJ databases">
        <authorList>
            <consortium name="Aspergillus chevalieri M1 genome sequencing consortium"/>
            <person name="Kazuki M."/>
            <person name="Futagami T."/>
        </authorList>
    </citation>
    <scope>NUCLEOTIDE SEQUENCE</scope>
    <source>
        <strain evidence="3">M1</strain>
    </source>
</reference>
<feature type="transmembrane region" description="Helical" evidence="2">
    <location>
        <begin position="381"/>
        <end position="401"/>
    </location>
</feature>
<dbReference type="KEGG" id="ache:ACHE_80505S"/>
<feature type="transmembrane region" description="Helical" evidence="2">
    <location>
        <begin position="172"/>
        <end position="190"/>
    </location>
</feature>
<dbReference type="RefSeq" id="XP_043141118.1">
    <property type="nucleotide sequence ID" value="XM_043283883.1"/>
</dbReference>
<sequence length="509" mass="57534">MVYDPARDPFGKHEMTPEDRPFRANPIDQMVTCKVRGWFLTSINEQLKDRLEESFIKCIVAMGDLQLITGFSIIVSGALQLDCGLTVYEWQIIVYLTWFSCLTHLSCLMVLRSYLYVHTFGRTWRLVAMGILAILLIVGLLPTANYAAPYTARPGPSDYAKCYLAIQPTSNIGLWSMIFSVLIIAIGFISRVMKLHKMLSVTIWGSLRTWASVQARGVLRVVYKLCTTGGRARGLSFSLVYRPLFAVLLASRFVLDAWSSMFVEALWLFIAFLWGVIRLMIALDHTPRGYGLWTKTASHDRGNWTFGQVVSLVLLATPLVTLLGYFDRDPSTCPQSSLAREGSEFLEPMRRANDPNPPPSIETILDAEDPDGNWSNQSKTLGMVIIYALVSVINIVTELFFQSFDRSLIEVLANLHWVIKVILVLTGIYGIVLFSLLIQSEVSGKRPRIQGCLQFLNLAFHVISFNCELFFYASYTSKSQPWLYYMQLFALGFYALVAVVFYGLARKSR</sequence>
<dbReference type="Proteomes" id="UP000637239">
    <property type="component" value="Chromosome 8"/>
</dbReference>
<dbReference type="GeneID" id="66986954"/>
<reference evidence="3" key="2">
    <citation type="submission" date="2021-02" db="EMBL/GenBank/DDBJ databases">
        <title>Aspergillus chevalieri M1 genome sequence.</title>
        <authorList>
            <person name="Kadooka C."/>
            <person name="Mori K."/>
            <person name="Futagami T."/>
        </authorList>
    </citation>
    <scope>NUCLEOTIDE SEQUENCE</scope>
    <source>
        <strain evidence="3">M1</strain>
    </source>
</reference>
<keyword evidence="2" id="KW-1133">Transmembrane helix</keyword>
<evidence type="ECO:0000256" key="2">
    <source>
        <dbReference type="SAM" id="Phobius"/>
    </source>
</evidence>
<evidence type="ECO:0000256" key="1">
    <source>
        <dbReference type="SAM" id="MobiDB-lite"/>
    </source>
</evidence>
<feature type="region of interest" description="Disordered" evidence="1">
    <location>
        <begin position="1"/>
        <end position="20"/>
    </location>
</feature>